<organism evidence="1 2">
    <name type="scientific">Thermostaphylospora chromogena</name>
    <dbReference type="NCBI Taxonomy" id="35622"/>
    <lineage>
        <taxon>Bacteria</taxon>
        <taxon>Bacillati</taxon>
        <taxon>Actinomycetota</taxon>
        <taxon>Actinomycetes</taxon>
        <taxon>Streptosporangiales</taxon>
        <taxon>Thermomonosporaceae</taxon>
        <taxon>Thermostaphylospora</taxon>
    </lineage>
</organism>
<dbReference type="AlphaFoldDB" id="A0A1H1CPS0"/>
<name>A0A1H1CPS0_9ACTN</name>
<dbReference type="OrthoDB" id="3538847at2"/>
<protein>
    <submittedName>
        <fullName evidence="1">Uncharacterized protein</fullName>
    </submittedName>
</protein>
<dbReference type="STRING" id="35622.SAMN04489764_1588"/>
<dbReference type="EMBL" id="FNKK01000002">
    <property type="protein sequence ID" value="SDQ66317.1"/>
    <property type="molecule type" value="Genomic_DNA"/>
</dbReference>
<reference evidence="1 2" key="1">
    <citation type="submission" date="2016-10" db="EMBL/GenBank/DDBJ databases">
        <authorList>
            <person name="de Groot N.N."/>
        </authorList>
    </citation>
    <scope>NUCLEOTIDE SEQUENCE [LARGE SCALE GENOMIC DNA]</scope>
    <source>
        <strain evidence="1 2">DSM 43794</strain>
    </source>
</reference>
<evidence type="ECO:0000313" key="2">
    <source>
        <dbReference type="Proteomes" id="UP000217103"/>
    </source>
</evidence>
<gene>
    <name evidence="1" type="ORF">SAMN04489764_1588</name>
</gene>
<keyword evidence="2" id="KW-1185">Reference proteome</keyword>
<dbReference type="RefSeq" id="WP_131815467.1">
    <property type="nucleotide sequence ID" value="NZ_FNKK01000002.1"/>
</dbReference>
<accession>A0A1H1CPS0</accession>
<dbReference type="Proteomes" id="UP000217103">
    <property type="component" value="Unassembled WGS sequence"/>
</dbReference>
<sequence length="90" mass="9893">MARRKARPTSVISFTTGREARATNHPYPHRAPVLLLDFGATSVLVTTSPHGPVTADDVTFARQLARAARDFAHSVERRFHTPSDARRTAA</sequence>
<evidence type="ECO:0000313" key="1">
    <source>
        <dbReference type="EMBL" id="SDQ66317.1"/>
    </source>
</evidence>
<proteinExistence type="predicted"/>